<comment type="caution">
    <text evidence="2">The sequence shown here is derived from an EMBL/GenBank/DDBJ whole genome shotgun (WGS) entry which is preliminary data.</text>
</comment>
<dbReference type="RefSeq" id="WP_188455504.1">
    <property type="nucleotide sequence ID" value="NZ_BMFR01000008.1"/>
</dbReference>
<keyword evidence="3" id="KW-1185">Reference proteome</keyword>
<dbReference type="EMBL" id="BMFR01000008">
    <property type="protein sequence ID" value="GGG77017.1"/>
    <property type="molecule type" value="Genomic_DNA"/>
</dbReference>
<reference evidence="2" key="1">
    <citation type="journal article" date="2014" name="Int. J. Syst. Evol. Microbiol.">
        <title>Complete genome sequence of Corynebacterium casei LMG S-19264T (=DSM 44701T), isolated from a smear-ripened cheese.</title>
        <authorList>
            <consortium name="US DOE Joint Genome Institute (JGI-PGF)"/>
            <person name="Walter F."/>
            <person name="Albersmeier A."/>
            <person name="Kalinowski J."/>
            <person name="Ruckert C."/>
        </authorList>
    </citation>
    <scope>NUCLEOTIDE SEQUENCE</scope>
    <source>
        <strain evidence="2">CGMCC 1.12754</strain>
    </source>
</reference>
<dbReference type="InterPro" id="IPR029063">
    <property type="entry name" value="SAM-dependent_MTases_sf"/>
</dbReference>
<evidence type="ECO:0000259" key="1">
    <source>
        <dbReference type="Pfam" id="PF08241"/>
    </source>
</evidence>
<dbReference type="GO" id="GO:0032259">
    <property type="term" value="P:methylation"/>
    <property type="evidence" value="ECO:0007669"/>
    <property type="project" value="UniProtKB-KW"/>
</dbReference>
<dbReference type="InterPro" id="IPR052356">
    <property type="entry name" value="Thiol_S-MT"/>
</dbReference>
<organism evidence="2 3">
    <name type="scientific">Virgibacillus oceani</name>
    <dbReference type="NCBI Taxonomy" id="1479511"/>
    <lineage>
        <taxon>Bacteria</taxon>
        <taxon>Bacillati</taxon>
        <taxon>Bacillota</taxon>
        <taxon>Bacilli</taxon>
        <taxon>Bacillales</taxon>
        <taxon>Bacillaceae</taxon>
        <taxon>Virgibacillus</taxon>
    </lineage>
</organism>
<dbReference type="PANTHER" id="PTHR45036">
    <property type="entry name" value="METHYLTRANSFERASE LIKE 7B"/>
    <property type="match status" value="1"/>
</dbReference>
<accession>A0A917M4M0</accession>
<dbReference type="Pfam" id="PF08241">
    <property type="entry name" value="Methyltransf_11"/>
    <property type="match status" value="1"/>
</dbReference>
<dbReference type="PANTHER" id="PTHR45036:SF1">
    <property type="entry name" value="METHYLTRANSFERASE LIKE 7A"/>
    <property type="match status" value="1"/>
</dbReference>
<dbReference type="Proteomes" id="UP000622860">
    <property type="component" value="Unassembled WGS sequence"/>
</dbReference>
<proteinExistence type="predicted"/>
<dbReference type="GO" id="GO:0008757">
    <property type="term" value="F:S-adenosylmethionine-dependent methyltransferase activity"/>
    <property type="evidence" value="ECO:0007669"/>
    <property type="project" value="InterPro"/>
</dbReference>
<keyword evidence="2" id="KW-0808">Transferase</keyword>
<keyword evidence="2" id="KW-0489">Methyltransferase</keyword>
<evidence type="ECO:0000313" key="2">
    <source>
        <dbReference type="EMBL" id="GGG77017.1"/>
    </source>
</evidence>
<dbReference type="InterPro" id="IPR013216">
    <property type="entry name" value="Methyltransf_11"/>
</dbReference>
<dbReference type="AlphaFoldDB" id="A0A917M4M0"/>
<reference evidence="2" key="2">
    <citation type="submission" date="2020-09" db="EMBL/GenBank/DDBJ databases">
        <authorList>
            <person name="Sun Q."/>
            <person name="Zhou Y."/>
        </authorList>
    </citation>
    <scope>NUCLEOTIDE SEQUENCE</scope>
    <source>
        <strain evidence="2">CGMCC 1.12754</strain>
    </source>
</reference>
<protein>
    <submittedName>
        <fullName evidence="2">SAM-dependent methyltransferase</fullName>
    </submittedName>
</protein>
<feature type="domain" description="Methyltransferase type 11" evidence="1">
    <location>
        <begin position="42"/>
        <end position="135"/>
    </location>
</feature>
<sequence>MEKERRIHLFDKQAAKYEKRRKRQSGNGWRRRMFGSVKGKTLEVAVGAGMNFNYFPKSIEYTGVDFSPAMLEKAKAAAKEYAIKSEFVLSEVENLSFPENTFDTIVSSGTLCSYEDPVKVLKLFNKWCKKDGKILLLEHGIVENAVLGWFQKRLNPFVLKRVGCHQDRDILEIVRRSSVEIVNCERELLGYLYMIWASPDK</sequence>
<evidence type="ECO:0000313" key="3">
    <source>
        <dbReference type="Proteomes" id="UP000622860"/>
    </source>
</evidence>
<dbReference type="Gene3D" id="3.40.50.150">
    <property type="entry name" value="Vaccinia Virus protein VP39"/>
    <property type="match status" value="1"/>
</dbReference>
<gene>
    <name evidence="2" type="ORF">GCM10011398_22590</name>
</gene>
<dbReference type="CDD" id="cd02440">
    <property type="entry name" value="AdoMet_MTases"/>
    <property type="match status" value="1"/>
</dbReference>
<name>A0A917M4M0_9BACI</name>
<dbReference type="SUPFAM" id="SSF53335">
    <property type="entry name" value="S-adenosyl-L-methionine-dependent methyltransferases"/>
    <property type="match status" value="1"/>
</dbReference>